<dbReference type="PROSITE" id="PS51144">
    <property type="entry name" value="ALPHA_CA_2"/>
    <property type="match status" value="1"/>
</dbReference>
<dbReference type="InterPro" id="IPR001148">
    <property type="entry name" value="CA_dom"/>
</dbReference>
<dbReference type="GO" id="GO:0008270">
    <property type="term" value="F:zinc ion binding"/>
    <property type="evidence" value="ECO:0007669"/>
    <property type="project" value="InterPro"/>
</dbReference>
<dbReference type="GO" id="GO:0005737">
    <property type="term" value="C:cytoplasm"/>
    <property type="evidence" value="ECO:0007669"/>
    <property type="project" value="TreeGrafter"/>
</dbReference>
<dbReference type="HOGENOM" id="CLU_039326_2_1_1"/>
<evidence type="ECO:0000256" key="1">
    <source>
        <dbReference type="ARBA" id="ARBA00010718"/>
    </source>
</evidence>
<name>T1H516_MEGSC</name>
<dbReference type="STRING" id="36166.T1H516"/>
<dbReference type="SUPFAM" id="SSF51069">
    <property type="entry name" value="Carbonic anhydrase"/>
    <property type="match status" value="1"/>
</dbReference>
<dbReference type="AlphaFoldDB" id="T1H516"/>
<dbReference type="Pfam" id="PF00194">
    <property type="entry name" value="Carb_anhydrase"/>
    <property type="match status" value="1"/>
</dbReference>
<dbReference type="Gene3D" id="3.10.200.10">
    <property type="entry name" value="Alpha carbonic anhydrase"/>
    <property type="match status" value="1"/>
</dbReference>
<reference evidence="3" key="2">
    <citation type="submission" date="2015-06" db="UniProtKB">
        <authorList>
            <consortium name="EnsemblMetazoa"/>
        </authorList>
    </citation>
    <scope>IDENTIFICATION</scope>
</reference>
<evidence type="ECO:0000259" key="2">
    <source>
        <dbReference type="PROSITE" id="PS51144"/>
    </source>
</evidence>
<dbReference type="InterPro" id="IPR023561">
    <property type="entry name" value="Carbonic_anhydrase_a-class"/>
</dbReference>
<accession>T1H516</accession>
<dbReference type="OMA" id="WRSKNIN"/>
<keyword evidence="4" id="KW-1185">Reference proteome</keyword>
<dbReference type="Proteomes" id="UP000015102">
    <property type="component" value="Unassembled WGS sequence"/>
</dbReference>
<evidence type="ECO:0000313" key="4">
    <source>
        <dbReference type="Proteomes" id="UP000015102"/>
    </source>
</evidence>
<feature type="domain" description="Alpha-carbonic anhydrase" evidence="2">
    <location>
        <begin position="14"/>
        <end position="235"/>
    </location>
</feature>
<dbReference type="SMART" id="SM01057">
    <property type="entry name" value="Carb_anhydrase"/>
    <property type="match status" value="1"/>
</dbReference>
<dbReference type="InterPro" id="IPR036398">
    <property type="entry name" value="CA_dom_sf"/>
</dbReference>
<organism evidence="3 4">
    <name type="scientific">Megaselia scalaris</name>
    <name type="common">Humpbacked fly</name>
    <name type="synonym">Phora scalaris</name>
    <dbReference type="NCBI Taxonomy" id="36166"/>
    <lineage>
        <taxon>Eukaryota</taxon>
        <taxon>Metazoa</taxon>
        <taxon>Ecdysozoa</taxon>
        <taxon>Arthropoda</taxon>
        <taxon>Hexapoda</taxon>
        <taxon>Insecta</taxon>
        <taxon>Pterygota</taxon>
        <taxon>Neoptera</taxon>
        <taxon>Endopterygota</taxon>
        <taxon>Diptera</taxon>
        <taxon>Brachycera</taxon>
        <taxon>Muscomorpha</taxon>
        <taxon>Platypezoidea</taxon>
        <taxon>Phoridae</taxon>
        <taxon>Megaseliini</taxon>
        <taxon>Megaselia</taxon>
    </lineage>
</organism>
<dbReference type="CDD" id="cd00326">
    <property type="entry name" value="alpha_CA"/>
    <property type="match status" value="1"/>
</dbReference>
<dbReference type="GO" id="GO:0004089">
    <property type="term" value="F:carbonate dehydratase activity"/>
    <property type="evidence" value="ECO:0007669"/>
    <property type="project" value="InterPro"/>
</dbReference>
<comment type="similarity">
    <text evidence="1">Belongs to the alpha-carbonic anhydrase family.</text>
</comment>
<reference evidence="4" key="1">
    <citation type="submission" date="2013-02" db="EMBL/GenBank/DDBJ databases">
        <authorList>
            <person name="Hughes D."/>
        </authorList>
    </citation>
    <scope>NUCLEOTIDE SEQUENCE</scope>
    <source>
        <strain>Durham</strain>
        <strain evidence="4">NC isolate 2 -- Noor lab</strain>
    </source>
</reference>
<dbReference type="PANTHER" id="PTHR18952">
    <property type="entry name" value="CARBONIC ANHYDRASE"/>
    <property type="match status" value="1"/>
</dbReference>
<dbReference type="EnsemblMetazoa" id="MESCA011389-RA">
    <property type="protein sequence ID" value="MESCA011389-PA"/>
    <property type="gene ID" value="MESCA011389"/>
</dbReference>
<dbReference type="PANTHER" id="PTHR18952:SF124">
    <property type="entry name" value="CARBONIC ANHYDRASE 7"/>
    <property type="match status" value="1"/>
</dbReference>
<protein>
    <recommendedName>
        <fullName evidence="2">Alpha-carbonic anhydrase domain-containing protein</fullName>
    </recommendedName>
</protein>
<proteinExistence type="inferred from homology"/>
<dbReference type="EMBL" id="CAQQ02015413">
    <property type="status" value="NOT_ANNOTATED_CDS"/>
    <property type="molecule type" value="Genomic_DNA"/>
</dbReference>
<evidence type="ECO:0000313" key="3">
    <source>
        <dbReference type="EnsemblMetazoa" id="MESCA011389-PA"/>
    </source>
</evidence>
<sequence>FFLFFLGIFYVKGQDFGYDGVFGPLHWGESYNSCDGKKQSPINIDPSHVTKWSFPALNFNKFDITPNNSELKNNGHTVVVTMDFEDIPTVSGGPLNGTYKFSQFHFHWGDNDTLGSEDKINNKSFPVELHMVFYHSKYASLNEALHHNNGLTVSDENNLKYDELTSLLNTITEPSQLTSFNMPPTMFDLMSSDLDKYYTYFGSLTTPPCSEVVTWIDFSVPIPISPSQVRFLKYS</sequence>